<dbReference type="Proteomes" id="UP000794436">
    <property type="component" value="Unassembled WGS sequence"/>
</dbReference>
<sequence length="100" mass="11287">MVLSCHMIDAHQVERDGLVSRVVPSDQLVDEALKIANKIASAPRIAVKMGKEAVNVGYEQSLQEGLKFESLLFWSSFATKDQKEGMMAYMEKRMPNFTHQ</sequence>
<organism evidence="10 11">
    <name type="scientific">Pythium oligandrum</name>
    <name type="common">Mycoparasitic fungus</name>
    <dbReference type="NCBI Taxonomy" id="41045"/>
    <lineage>
        <taxon>Eukaryota</taxon>
        <taxon>Sar</taxon>
        <taxon>Stramenopiles</taxon>
        <taxon>Oomycota</taxon>
        <taxon>Peronosporomycetes</taxon>
        <taxon>Pythiales</taxon>
        <taxon>Pythiaceae</taxon>
        <taxon>Pythium</taxon>
    </lineage>
</organism>
<evidence type="ECO:0000256" key="1">
    <source>
        <dbReference type="ARBA" id="ARBA00004173"/>
    </source>
</evidence>
<evidence type="ECO:0000256" key="7">
    <source>
        <dbReference type="ARBA" id="ARBA00023239"/>
    </source>
</evidence>
<reference evidence="10" key="1">
    <citation type="submission" date="2019-03" db="EMBL/GenBank/DDBJ databases">
        <title>Long read genome sequence of the mycoparasitic Pythium oligandrum ATCC 38472 isolated from sugarbeet rhizosphere.</title>
        <authorList>
            <person name="Gaulin E."/>
        </authorList>
    </citation>
    <scope>NUCLEOTIDE SEQUENCE</scope>
    <source>
        <strain evidence="10">ATCC 38472_TT</strain>
    </source>
</reference>
<keyword evidence="4" id="KW-0809">Transit peptide</keyword>
<accession>A0A8K1CN51</accession>
<comment type="similarity">
    <text evidence="2">Belongs to the enoyl-CoA hydratase/isomerase family.</text>
</comment>
<keyword evidence="5" id="KW-0443">Lipid metabolism</keyword>
<dbReference type="GO" id="GO:0005739">
    <property type="term" value="C:mitochondrion"/>
    <property type="evidence" value="ECO:0007669"/>
    <property type="project" value="UniProtKB-SubCell"/>
</dbReference>
<keyword evidence="7" id="KW-0456">Lyase</keyword>
<dbReference type="PANTHER" id="PTHR43602:SF1">
    <property type="entry name" value="ENOYL-COA HYDRATASE DOMAIN-CONTAINING PROTEIN 3, MITOCHONDRIAL"/>
    <property type="match status" value="1"/>
</dbReference>
<dbReference type="OrthoDB" id="2018133at2759"/>
<dbReference type="InterPro" id="IPR001753">
    <property type="entry name" value="Enoyl-CoA_hydra/iso"/>
</dbReference>
<gene>
    <name evidence="10" type="ORF">Poli38472_008323</name>
</gene>
<keyword evidence="11" id="KW-1185">Reference proteome</keyword>
<dbReference type="GO" id="GO:0006631">
    <property type="term" value="P:fatty acid metabolic process"/>
    <property type="evidence" value="ECO:0007669"/>
    <property type="project" value="UniProtKB-KW"/>
</dbReference>
<name>A0A8K1CN51_PYTOL</name>
<dbReference type="SUPFAM" id="SSF52096">
    <property type="entry name" value="ClpP/crotonase"/>
    <property type="match status" value="1"/>
</dbReference>
<protein>
    <recommendedName>
        <fullName evidence="9">Enoyl-CoA hydratase domain-containing protein 3, mitochondrial</fullName>
    </recommendedName>
</protein>
<comment type="function">
    <text evidence="8">May play a role in fatty acid biosynthesis and insulin sensitivity.</text>
</comment>
<keyword evidence="6" id="KW-0496">Mitochondrion</keyword>
<evidence type="ECO:0000313" key="10">
    <source>
        <dbReference type="EMBL" id="TMW65681.1"/>
    </source>
</evidence>
<dbReference type="FunFam" id="1.10.12.10:FF:000001">
    <property type="entry name" value="Probable enoyl-CoA hydratase, mitochondrial"/>
    <property type="match status" value="1"/>
</dbReference>
<dbReference type="AlphaFoldDB" id="A0A8K1CN51"/>
<comment type="subcellular location">
    <subcellularLocation>
        <location evidence="1">Mitochondrion</location>
    </subcellularLocation>
</comment>
<dbReference type="InterPro" id="IPR029045">
    <property type="entry name" value="ClpP/crotonase-like_dom_sf"/>
</dbReference>
<evidence type="ECO:0000256" key="6">
    <source>
        <dbReference type="ARBA" id="ARBA00023128"/>
    </source>
</evidence>
<evidence type="ECO:0000256" key="3">
    <source>
        <dbReference type="ARBA" id="ARBA00022832"/>
    </source>
</evidence>
<comment type="caution">
    <text evidence="10">The sequence shown here is derived from an EMBL/GenBank/DDBJ whole genome shotgun (WGS) entry which is preliminary data.</text>
</comment>
<dbReference type="InterPro" id="IPR014748">
    <property type="entry name" value="Enoyl-CoA_hydra_C"/>
</dbReference>
<evidence type="ECO:0000256" key="8">
    <source>
        <dbReference type="ARBA" id="ARBA00037410"/>
    </source>
</evidence>
<dbReference type="Pfam" id="PF00378">
    <property type="entry name" value="ECH_1"/>
    <property type="match status" value="1"/>
</dbReference>
<dbReference type="InterPro" id="IPR052377">
    <property type="entry name" value="Mitochondrial_ECH-domain"/>
</dbReference>
<dbReference type="Gene3D" id="1.10.12.10">
    <property type="entry name" value="Lyase 2-enoyl-coa Hydratase, Chain A, domain 2"/>
    <property type="match status" value="1"/>
</dbReference>
<dbReference type="Gene3D" id="3.90.226.10">
    <property type="entry name" value="2-enoyl-CoA Hydratase, Chain A, domain 1"/>
    <property type="match status" value="1"/>
</dbReference>
<keyword evidence="3" id="KW-0276">Fatty acid metabolism</keyword>
<evidence type="ECO:0000256" key="2">
    <source>
        <dbReference type="ARBA" id="ARBA00005254"/>
    </source>
</evidence>
<evidence type="ECO:0000256" key="4">
    <source>
        <dbReference type="ARBA" id="ARBA00022946"/>
    </source>
</evidence>
<dbReference type="EMBL" id="SPLM01000037">
    <property type="protein sequence ID" value="TMW65681.1"/>
    <property type="molecule type" value="Genomic_DNA"/>
</dbReference>
<evidence type="ECO:0000256" key="9">
    <source>
        <dbReference type="ARBA" id="ARBA00040545"/>
    </source>
</evidence>
<dbReference type="PANTHER" id="PTHR43602">
    <property type="match status" value="1"/>
</dbReference>
<evidence type="ECO:0000313" key="11">
    <source>
        <dbReference type="Proteomes" id="UP000794436"/>
    </source>
</evidence>
<dbReference type="GO" id="GO:0016836">
    <property type="term" value="F:hydro-lyase activity"/>
    <property type="evidence" value="ECO:0007669"/>
    <property type="project" value="UniProtKB-ARBA"/>
</dbReference>
<proteinExistence type="inferred from homology"/>
<evidence type="ECO:0000256" key="5">
    <source>
        <dbReference type="ARBA" id="ARBA00023098"/>
    </source>
</evidence>